<sequence length="430" mass="47655">MAAHGRRSLVAALQHTVLRRTFQTSSEAGVLQRLPSFYESTIEEYAQREQHGMTLGQLKKFGKSRFADKDKATKRLLQSARFVQRELPIRLARRLMDLQALPHIFVTNPHISSVYESYWSAFEELRLLPESRTLDDEATLSSVLERLVEDHSAVITRLAIGLREVREKPIVGRMIDMDRFLDDMLTSRVARRILAENHIAFHRAVKAHHQEGGSDDDGDDDDFVGVVNTRLRVKAAIESAAEQATDACARALGEAPRIEVSCSDSLLLSYVPVHLHYVLVEVLKNSCRATVEQARNERGKLAPVEVRVRKDKAQGITNMLVLDEGSGLREDEVDRAFTYGWTTAIQPRPRQSSMLDAIGGDGGGVGTNAALLSGDEAPLAGLGFGLPLSRLYCRYFGGDLKVLPVGLGCGTAALIRFRHLSSDTQLYAPL</sequence>
<dbReference type="EC" id="2.7.11.-" evidence="8"/>
<dbReference type="Pfam" id="PF10436">
    <property type="entry name" value="BCDHK_Adom3"/>
    <property type="match status" value="1"/>
</dbReference>
<keyword evidence="7 8" id="KW-0496">Mitochondrion</keyword>
<dbReference type="SMART" id="SM00387">
    <property type="entry name" value="HATPase_c"/>
    <property type="match status" value="1"/>
</dbReference>
<dbReference type="InterPro" id="IPR018955">
    <property type="entry name" value="BCDHK/PDK_N"/>
</dbReference>
<proteinExistence type="inferred from homology"/>
<evidence type="ECO:0000256" key="7">
    <source>
        <dbReference type="ARBA" id="ARBA00023128"/>
    </source>
</evidence>
<evidence type="ECO:0000313" key="10">
    <source>
        <dbReference type="EMBL" id="CAE0013324.1"/>
    </source>
</evidence>
<reference evidence="10" key="1">
    <citation type="submission" date="2021-01" db="EMBL/GenBank/DDBJ databases">
        <authorList>
            <person name="Corre E."/>
            <person name="Pelletier E."/>
            <person name="Niang G."/>
            <person name="Scheremetjew M."/>
            <person name="Finn R."/>
            <person name="Kale V."/>
            <person name="Holt S."/>
            <person name="Cochrane G."/>
            <person name="Meng A."/>
            <person name="Brown T."/>
            <person name="Cohen L."/>
        </authorList>
    </citation>
    <scope>NUCLEOTIDE SEQUENCE</scope>
    <source>
        <strain evidence="10">RCC2336</strain>
    </source>
</reference>
<evidence type="ECO:0000256" key="5">
    <source>
        <dbReference type="ARBA" id="ARBA00022777"/>
    </source>
</evidence>
<evidence type="ECO:0000259" key="9">
    <source>
        <dbReference type="SMART" id="SM00387"/>
    </source>
</evidence>
<dbReference type="InterPro" id="IPR003594">
    <property type="entry name" value="HATPase_dom"/>
</dbReference>
<dbReference type="GO" id="GO:0010906">
    <property type="term" value="P:regulation of glucose metabolic process"/>
    <property type="evidence" value="ECO:0007669"/>
    <property type="project" value="TreeGrafter"/>
</dbReference>
<keyword evidence="5 8" id="KW-0418">Kinase</keyword>
<dbReference type="PANTHER" id="PTHR11947:SF20">
    <property type="entry name" value="[3-METHYL-2-OXOBUTANOATE DEHYDROGENASE [LIPOAMIDE]] KINASE, MITOCHONDRIAL"/>
    <property type="match status" value="1"/>
</dbReference>
<evidence type="ECO:0000256" key="2">
    <source>
        <dbReference type="ARBA" id="ARBA00022553"/>
    </source>
</evidence>
<dbReference type="Gene3D" id="3.30.565.10">
    <property type="entry name" value="Histidine kinase-like ATPase, C-terminal domain"/>
    <property type="match status" value="1"/>
</dbReference>
<comment type="subcellular location">
    <subcellularLocation>
        <location evidence="8">Mitochondrion matrix</location>
    </subcellularLocation>
</comment>
<evidence type="ECO:0000256" key="8">
    <source>
        <dbReference type="RuleBase" id="RU366032"/>
    </source>
</evidence>
<dbReference type="SUPFAM" id="SSF69012">
    <property type="entry name" value="alpha-ketoacid dehydrogenase kinase, N-terminal domain"/>
    <property type="match status" value="1"/>
</dbReference>
<feature type="domain" description="Histidine kinase/HSP90-like ATPase" evidence="9">
    <location>
        <begin position="270"/>
        <end position="421"/>
    </location>
</feature>
<dbReference type="InterPro" id="IPR036890">
    <property type="entry name" value="HATPase_C_sf"/>
</dbReference>
<gene>
    <name evidence="10" type="ORF">PPRO1316_LOCUS2685</name>
</gene>
<comment type="similarity">
    <text evidence="1 8">Belongs to the PDK/BCKDK protein kinase family.</text>
</comment>
<dbReference type="PANTHER" id="PTHR11947">
    <property type="entry name" value="PYRUVATE DEHYDROGENASE KINASE"/>
    <property type="match status" value="1"/>
</dbReference>
<dbReference type="GO" id="GO:0005759">
    <property type="term" value="C:mitochondrial matrix"/>
    <property type="evidence" value="ECO:0007669"/>
    <property type="project" value="UniProtKB-SubCell"/>
</dbReference>
<evidence type="ECO:0000256" key="1">
    <source>
        <dbReference type="ARBA" id="ARBA00006155"/>
    </source>
</evidence>
<keyword evidence="4 8" id="KW-0547">Nucleotide-binding</keyword>
<organism evidence="10">
    <name type="scientific">Pycnococcus provasolii</name>
    <dbReference type="NCBI Taxonomy" id="41880"/>
    <lineage>
        <taxon>Eukaryota</taxon>
        <taxon>Viridiplantae</taxon>
        <taxon>Chlorophyta</taxon>
        <taxon>Pseudoscourfieldiophyceae</taxon>
        <taxon>Pseudoscourfieldiales</taxon>
        <taxon>Pycnococcaceae</taxon>
        <taxon>Pycnococcus</taxon>
    </lineage>
</organism>
<protein>
    <recommendedName>
        <fullName evidence="8">Protein-serine/threonine kinase</fullName>
        <ecNumber evidence="8">2.7.11.-</ecNumber>
    </recommendedName>
</protein>
<dbReference type="Gene3D" id="1.20.140.20">
    <property type="entry name" value="Alpha-ketoacid/pyruvate dehydrogenase kinase, N-terminal domain"/>
    <property type="match status" value="1"/>
</dbReference>
<name>A0A7S3E0D2_9CHLO</name>
<dbReference type="InterPro" id="IPR039028">
    <property type="entry name" value="BCKD/PDK"/>
</dbReference>
<dbReference type="GO" id="GO:0005524">
    <property type="term" value="F:ATP binding"/>
    <property type="evidence" value="ECO:0007669"/>
    <property type="project" value="UniProtKB-UniRule"/>
</dbReference>
<dbReference type="SUPFAM" id="SSF55874">
    <property type="entry name" value="ATPase domain of HSP90 chaperone/DNA topoisomerase II/histidine kinase"/>
    <property type="match status" value="1"/>
</dbReference>
<accession>A0A7S3E0D2</accession>
<dbReference type="EMBL" id="HBHV01003920">
    <property type="protein sequence ID" value="CAE0013324.1"/>
    <property type="molecule type" value="Transcribed_RNA"/>
</dbReference>
<evidence type="ECO:0000256" key="4">
    <source>
        <dbReference type="ARBA" id="ARBA00022741"/>
    </source>
</evidence>
<keyword evidence="6 8" id="KW-0067">ATP-binding</keyword>
<dbReference type="GO" id="GO:0004740">
    <property type="term" value="F:pyruvate dehydrogenase (acetyl-transferring) kinase activity"/>
    <property type="evidence" value="ECO:0007669"/>
    <property type="project" value="TreeGrafter"/>
</dbReference>
<evidence type="ECO:0000256" key="3">
    <source>
        <dbReference type="ARBA" id="ARBA00022679"/>
    </source>
</evidence>
<dbReference type="AlphaFoldDB" id="A0A7S3E0D2"/>
<keyword evidence="3 8" id="KW-0808">Transferase</keyword>
<dbReference type="InterPro" id="IPR036784">
    <property type="entry name" value="AK/P_DHK_N_sf"/>
</dbReference>
<evidence type="ECO:0000256" key="6">
    <source>
        <dbReference type="ARBA" id="ARBA00022840"/>
    </source>
</evidence>
<keyword evidence="2" id="KW-0597">Phosphoprotein</keyword>